<protein>
    <submittedName>
        <fullName evidence="7">Serotype 013 putative O-antigen biosynthesis gene cluster, partial sequence</fullName>
    </submittedName>
</protein>
<sequence length="391" mass="44246">MVFPTALIGIKFILLILALLFTLISSLARADLNLYVLLAGLFYSGVGLVWSIYGELRGNAGALQVLTVMVVYPVLFVLLAVSYRGQSEALGKLFFYAALLIAVLDIFFVFGNYLFSYNPVYESMAAMYGDAAVVDNAGRYIKFTLPNVSSLIFLIPYVVSYLLCRKFSLSGLFLLALLLLVAFVSGRRALLLVAFTAPFLAYFLTMGADRFQWKVISRVLLVFIVFMLGFLIFYNTYPEYVENLFLSISNFSDNDSNLERRYQFEALMKGVYQQPFFGMGAGAIADYIRSEEMPWAYELFYVSLVFQYGILGFLFYALGVLFLLVFLVLRVRKIGRRSFEFCYLSGMLAFLMATATNPYLAKFDYMWVIFIPVALLNYSAVSRGKDGKSNY</sequence>
<evidence type="ECO:0000256" key="1">
    <source>
        <dbReference type="ARBA" id="ARBA00004141"/>
    </source>
</evidence>
<feature type="transmembrane region" description="Helical" evidence="5">
    <location>
        <begin position="34"/>
        <end position="53"/>
    </location>
</feature>
<evidence type="ECO:0000256" key="2">
    <source>
        <dbReference type="ARBA" id="ARBA00022692"/>
    </source>
</evidence>
<dbReference type="PANTHER" id="PTHR37422">
    <property type="entry name" value="TEICHURONIC ACID BIOSYNTHESIS PROTEIN TUAE"/>
    <property type="match status" value="1"/>
</dbReference>
<feature type="transmembrane region" description="Helical" evidence="5">
    <location>
        <begin position="59"/>
        <end position="81"/>
    </location>
</feature>
<evidence type="ECO:0000256" key="3">
    <source>
        <dbReference type="ARBA" id="ARBA00022989"/>
    </source>
</evidence>
<keyword evidence="3 5" id="KW-1133">Transmembrane helix</keyword>
<proteinExistence type="predicted"/>
<dbReference type="Pfam" id="PF04932">
    <property type="entry name" value="Wzy_C"/>
    <property type="match status" value="1"/>
</dbReference>
<comment type="subcellular location">
    <subcellularLocation>
        <location evidence="1">Membrane</location>
        <topology evidence="1">Multi-pass membrane protein</topology>
    </subcellularLocation>
</comment>
<name>Q8KIT6_PSEAI</name>
<dbReference type="PANTHER" id="PTHR37422:SF17">
    <property type="entry name" value="O-ANTIGEN LIGASE"/>
    <property type="match status" value="1"/>
</dbReference>
<feature type="transmembrane region" description="Helical" evidence="5">
    <location>
        <begin position="219"/>
        <end position="237"/>
    </location>
</feature>
<evidence type="ECO:0000259" key="6">
    <source>
        <dbReference type="Pfam" id="PF04932"/>
    </source>
</evidence>
<evidence type="ECO:0000313" key="7">
    <source>
        <dbReference type="EMBL" id="AAM27615.1"/>
    </source>
</evidence>
<feature type="transmembrane region" description="Helical" evidence="5">
    <location>
        <begin position="93"/>
        <end position="115"/>
    </location>
</feature>
<feature type="transmembrane region" description="Helical" evidence="5">
    <location>
        <begin position="365"/>
        <end position="381"/>
    </location>
</feature>
<dbReference type="InterPro" id="IPR051533">
    <property type="entry name" value="WaaL-like"/>
</dbReference>
<dbReference type="EMBL" id="AF498404">
    <property type="protein sequence ID" value="AAM27615.1"/>
    <property type="molecule type" value="Genomic_DNA"/>
</dbReference>
<evidence type="ECO:0000256" key="4">
    <source>
        <dbReference type="ARBA" id="ARBA00023136"/>
    </source>
</evidence>
<feature type="transmembrane region" description="Helical" evidence="5">
    <location>
        <begin position="299"/>
        <end position="329"/>
    </location>
</feature>
<feature type="transmembrane region" description="Helical" evidence="5">
    <location>
        <begin position="140"/>
        <end position="160"/>
    </location>
</feature>
<feature type="transmembrane region" description="Helical" evidence="5">
    <location>
        <begin position="6"/>
        <end position="27"/>
    </location>
</feature>
<dbReference type="InterPro" id="IPR007016">
    <property type="entry name" value="O-antigen_ligase-rel_domated"/>
</dbReference>
<dbReference type="AlphaFoldDB" id="Q8KIT6"/>
<reference evidence="7" key="1">
    <citation type="journal article" date="2002" name="J. Bacteriol.">
        <title>Genetic variation at the O-antigen biosynthetic locus in Pseudomonas aeruginosa.</title>
        <authorList>
            <person name="Raymond C.K."/>
            <person name="Sims E.H."/>
            <person name="Kas A."/>
            <person name="Spencer D.H."/>
            <person name="Kutyavin T.V."/>
            <person name="Ivey R.G."/>
            <person name="Zhou Y."/>
            <person name="Kaul R."/>
            <person name="Clendenning J.B."/>
            <person name="Olson M.V."/>
        </authorList>
    </citation>
    <scope>NUCLEOTIDE SEQUENCE</scope>
</reference>
<keyword evidence="4 5" id="KW-0472">Membrane</keyword>
<organism evidence="7">
    <name type="scientific">Pseudomonas aeruginosa</name>
    <dbReference type="NCBI Taxonomy" id="287"/>
    <lineage>
        <taxon>Bacteria</taxon>
        <taxon>Pseudomonadati</taxon>
        <taxon>Pseudomonadota</taxon>
        <taxon>Gammaproteobacteria</taxon>
        <taxon>Pseudomonadales</taxon>
        <taxon>Pseudomonadaceae</taxon>
        <taxon>Pseudomonas</taxon>
    </lineage>
</organism>
<accession>Q8KIT6</accession>
<feature type="domain" description="O-antigen ligase-related" evidence="6">
    <location>
        <begin position="174"/>
        <end position="316"/>
    </location>
</feature>
<feature type="transmembrane region" description="Helical" evidence="5">
    <location>
        <begin position="341"/>
        <end position="359"/>
    </location>
</feature>
<feature type="transmembrane region" description="Helical" evidence="5">
    <location>
        <begin position="167"/>
        <end position="184"/>
    </location>
</feature>
<feature type="transmembrane region" description="Helical" evidence="5">
    <location>
        <begin position="190"/>
        <end position="207"/>
    </location>
</feature>
<evidence type="ECO:0000256" key="5">
    <source>
        <dbReference type="SAM" id="Phobius"/>
    </source>
</evidence>
<keyword evidence="2 5" id="KW-0812">Transmembrane</keyword>